<dbReference type="InterPro" id="IPR020904">
    <property type="entry name" value="Sc_DH/Rdtase_CS"/>
</dbReference>
<dbReference type="Proteomes" id="UP000824225">
    <property type="component" value="Unassembled WGS sequence"/>
</dbReference>
<evidence type="ECO:0000256" key="1">
    <source>
        <dbReference type="ARBA" id="ARBA00006484"/>
    </source>
</evidence>
<organism evidence="2 3">
    <name type="scientific">Candidatus Mailhella merdigallinarum</name>
    <dbReference type="NCBI Taxonomy" id="2838658"/>
    <lineage>
        <taxon>Bacteria</taxon>
        <taxon>Pseudomonadati</taxon>
        <taxon>Thermodesulfobacteriota</taxon>
        <taxon>Desulfovibrionia</taxon>
        <taxon>Desulfovibrionales</taxon>
        <taxon>Desulfovibrionaceae</taxon>
        <taxon>Mailhella</taxon>
    </lineage>
</organism>
<evidence type="ECO:0000313" key="3">
    <source>
        <dbReference type="Proteomes" id="UP000824225"/>
    </source>
</evidence>
<sequence>MSGAYGCRRLEGRVALVVAATRGIGLACARALAAEGAEVYLGGRRPQANEEAAAAIRAEGGRAGAVYFDALKPESYAAMIGETVGKSGGRLHILVNNYGGTRPETDKDVAGTDAEHFQADVLNHVNSVFLAVKHALPYLETAGGGSVINVSSMASVLPDVTRIGYTTAKAAVNSMTRNIAAQYGRKGIRCNAVLPGMTATDAVADNLSPEFIASVLRHIPLGRMGTPEDIARAVCFLASDDSAYITGQCLEVAGGLGVPTPFYADMTDGAHN</sequence>
<evidence type="ECO:0000313" key="2">
    <source>
        <dbReference type="EMBL" id="HJA08487.1"/>
    </source>
</evidence>
<dbReference type="PRINTS" id="PR00080">
    <property type="entry name" value="SDRFAMILY"/>
</dbReference>
<dbReference type="CDD" id="cd05233">
    <property type="entry name" value="SDR_c"/>
    <property type="match status" value="1"/>
</dbReference>
<dbReference type="GO" id="GO:0032787">
    <property type="term" value="P:monocarboxylic acid metabolic process"/>
    <property type="evidence" value="ECO:0007669"/>
    <property type="project" value="UniProtKB-ARBA"/>
</dbReference>
<comment type="caution">
    <text evidence="2">The sequence shown here is derived from an EMBL/GenBank/DDBJ whole genome shotgun (WGS) entry which is preliminary data.</text>
</comment>
<reference evidence="2" key="1">
    <citation type="journal article" date="2021" name="PeerJ">
        <title>Extensive microbial diversity within the chicken gut microbiome revealed by metagenomics and culture.</title>
        <authorList>
            <person name="Gilroy R."/>
            <person name="Ravi A."/>
            <person name="Getino M."/>
            <person name="Pursley I."/>
            <person name="Horton D.L."/>
            <person name="Alikhan N.F."/>
            <person name="Baker D."/>
            <person name="Gharbi K."/>
            <person name="Hall N."/>
            <person name="Watson M."/>
            <person name="Adriaenssens E.M."/>
            <person name="Foster-Nyarko E."/>
            <person name="Jarju S."/>
            <person name="Secka A."/>
            <person name="Antonio M."/>
            <person name="Oren A."/>
            <person name="Chaudhuri R.R."/>
            <person name="La Ragione R."/>
            <person name="Hildebrand F."/>
            <person name="Pallen M.J."/>
        </authorList>
    </citation>
    <scope>NUCLEOTIDE SEQUENCE</scope>
    <source>
        <strain evidence="2">CHK186-16707</strain>
    </source>
</reference>
<dbReference type="InterPro" id="IPR050259">
    <property type="entry name" value="SDR"/>
</dbReference>
<comment type="similarity">
    <text evidence="1">Belongs to the short-chain dehydrogenases/reductases (SDR) family.</text>
</comment>
<reference evidence="2" key="2">
    <citation type="submission" date="2021-04" db="EMBL/GenBank/DDBJ databases">
        <authorList>
            <person name="Gilroy R."/>
        </authorList>
    </citation>
    <scope>NUCLEOTIDE SEQUENCE</scope>
    <source>
        <strain evidence="2">CHK186-16707</strain>
    </source>
</reference>
<dbReference type="AlphaFoldDB" id="A0A9D2HDL6"/>
<name>A0A9D2HDL6_9BACT</name>
<dbReference type="EMBL" id="DXAN01000014">
    <property type="protein sequence ID" value="HJA08487.1"/>
    <property type="molecule type" value="Genomic_DNA"/>
</dbReference>
<accession>A0A9D2HDL6</accession>
<protein>
    <submittedName>
        <fullName evidence="2">SDR family oxidoreductase</fullName>
    </submittedName>
</protein>
<dbReference type="FunFam" id="3.40.50.720:FF:000084">
    <property type="entry name" value="Short-chain dehydrogenase reductase"/>
    <property type="match status" value="1"/>
</dbReference>
<dbReference type="PANTHER" id="PTHR42879">
    <property type="entry name" value="3-OXOACYL-(ACYL-CARRIER-PROTEIN) REDUCTASE"/>
    <property type="match status" value="1"/>
</dbReference>
<dbReference type="Pfam" id="PF13561">
    <property type="entry name" value="adh_short_C2"/>
    <property type="match status" value="1"/>
</dbReference>
<proteinExistence type="inferred from homology"/>
<dbReference type="PANTHER" id="PTHR42879:SF2">
    <property type="entry name" value="3-OXOACYL-[ACYL-CARRIER-PROTEIN] REDUCTASE FABG"/>
    <property type="match status" value="1"/>
</dbReference>
<dbReference type="InterPro" id="IPR036291">
    <property type="entry name" value="NAD(P)-bd_dom_sf"/>
</dbReference>
<dbReference type="PROSITE" id="PS00061">
    <property type="entry name" value="ADH_SHORT"/>
    <property type="match status" value="1"/>
</dbReference>
<dbReference type="InterPro" id="IPR002347">
    <property type="entry name" value="SDR_fam"/>
</dbReference>
<gene>
    <name evidence="2" type="ORF">H9962_04785</name>
</gene>
<dbReference type="Gene3D" id="3.40.50.720">
    <property type="entry name" value="NAD(P)-binding Rossmann-like Domain"/>
    <property type="match status" value="1"/>
</dbReference>
<dbReference type="SUPFAM" id="SSF51735">
    <property type="entry name" value="NAD(P)-binding Rossmann-fold domains"/>
    <property type="match status" value="1"/>
</dbReference>
<dbReference type="PRINTS" id="PR00081">
    <property type="entry name" value="GDHRDH"/>
</dbReference>